<feature type="compositionally biased region" description="Basic and acidic residues" evidence="1">
    <location>
        <begin position="1"/>
        <end position="16"/>
    </location>
</feature>
<evidence type="ECO:0000256" key="1">
    <source>
        <dbReference type="SAM" id="MobiDB-lite"/>
    </source>
</evidence>
<reference evidence="3" key="1">
    <citation type="submission" date="2019-07" db="EMBL/GenBank/DDBJ databases">
        <title>De Novo Assembly of kiwifruit Actinidia rufa.</title>
        <authorList>
            <person name="Sugita-Konishi S."/>
            <person name="Sato K."/>
            <person name="Mori E."/>
            <person name="Abe Y."/>
            <person name="Kisaki G."/>
            <person name="Hamano K."/>
            <person name="Suezawa K."/>
            <person name="Otani M."/>
            <person name="Fukuda T."/>
            <person name="Manabe T."/>
            <person name="Gomi K."/>
            <person name="Tabuchi M."/>
            <person name="Akimitsu K."/>
            <person name="Kataoka I."/>
        </authorList>
    </citation>
    <scope>NUCLEOTIDE SEQUENCE [LARGE SCALE GENOMIC DNA]</scope>
    <source>
        <strain evidence="3">cv. Fuchu</strain>
    </source>
</reference>
<comment type="caution">
    <text evidence="2">The sequence shown here is derived from an EMBL/GenBank/DDBJ whole genome shotgun (WGS) entry which is preliminary data.</text>
</comment>
<feature type="region of interest" description="Disordered" evidence="1">
    <location>
        <begin position="1"/>
        <end position="37"/>
    </location>
</feature>
<dbReference type="EMBL" id="BJWL01000396">
    <property type="protein sequence ID" value="GFS42191.1"/>
    <property type="molecule type" value="Genomic_DNA"/>
</dbReference>
<evidence type="ECO:0000313" key="3">
    <source>
        <dbReference type="Proteomes" id="UP000585474"/>
    </source>
</evidence>
<feature type="region of interest" description="Disordered" evidence="1">
    <location>
        <begin position="186"/>
        <end position="218"/>
    </location>
</feature>
<protein>
    <submittedName>
        <fullName evidence="2">Uncharacterized protein</fullName>
    </submittedName>
</protein>
<organism evidence="2 3">
    <name type="scientific">Actinidia rufa</name>
    <dbReference type="NCBI Taxonomy" id="165716"/>
    <lineage>
        <taxon>Eukaryota</taxon>
        <taxon>Viridiplantae</taxon>
        <taxon>Streptophyta</taxon>
        <taxon>Embryophyta</taxon>
        <taxon>Tracheophyta</taxon>
        <taxon>Spermatophyta</taxon>
        <taxon>Magnoliopsida</taxon>
        <taxon>eudicotyledons</taxon>
        <taxon>Gunneridae</taxon>
        <taxon>Pentapetalae</taxon>
        <taxon>asterids</taxon>
        <taxon>Ericales</taxon>
        <taxon>Actinidiaceae</taxon>
        <taxon>Actinidia</taxon>
    </lineage>
</organism>
<keyword evidence="3" id="KW-1185">Reference proteome</keyword>
<sequence>MHEEVSMSKYRSDHDIPNNVLIERPRPNEDANTVEGHGSRTRFAYGLSIKSRETGNSELEMTVSGLSLGTMEISSIASNPTHSGTSSTMPTIYLSSLSSLSLLDSKEEVKHGEEINEGEAPIPTLAVVASTPAPVEPISISNSDGEASDLEFSLVLPTVKEEDEHSYSKVVDPTQVQKHPQVQVTAPVAPTPSVEPSLPSSPFLRRRKGKVPEVGTSKRRKWGKAGLVSALTPTESPEPLVVMLPQDVIELAVKDSVEADDKMVMQCIQSLFRAMANAKHLKKHSLDFKQAQNDEVPALATIEVEAARNKMAKAQDLAKLQKVAQVSMYQQVFDRSFHRAGDHYTRQVAEIHP</sequence>
<dbReference type="AlphaFoldDB" id="A0A7J0DUV8"/>
<name>A0A7J0DUV8_9ERIC</name>
<dbReference type="Proteomes" id="UP000585474">
    <property type="component" value="Unassembled WGS sequence"/>
</dbReference>
<proteinExistence type="predicted"/>
<gene>
    <name evidence="2" type="ORF">Acr_00g0078420</name>
</gene>
<evidence type="ECO:0000313" key="2">
    <source>
        <dbReference type="EMBL" id="GFS42191.1"/>
    </source>
</evidence>
<accession>A0A7J0DUV8</accession>